<feature type="chain" id="PRO_5016103757" evidence="1">
    <location>
        <begin position="23"/>
        <end position="224"/>
    </location>
</feature>
<dbReference type="AlphaFoldDB" id="A0A2W4XRN2"/>
<gene>
    <name evidence="3" type="ORF">DCF15_05030</name>
</gene>
<dbReference type="InterPro" id="IPR012347">
    <property type="entry name" value="Ferritin-like"/>
</dbReference>
<dbReference type="Gene3D" id="1.20.1260.10">
    <property type="match status" value="2"/>
</dbReference>
<dbReference type="PANTHER" id="PTHR36933:SF1">
    <property type="entry name" value="SLL0788 PROTEIN"/>
    <property type="match status" value="1"/>
</dbReference>
<dbReference type="PANTHER" id="PTHR36933">
    <property type="entry name" value="SLL0788 PROTEIN"/>
    <property type="match status" value="1"/>
</dbReference>
<feature type="signal peptide" evidence="1">
    <location>
        <begin position="1"/>
        <end position="22"/>
    </location>
</feature>
<sequence>MRLKQTYSLLLSLGLLASTAAALSGCSFRSSSQMPGQNMPMDDSMPMADQMGDHMMTMELGPKDAEFDLRFIDGMMLHHQGAINMAEAALQNSQRPEVKELAQNIIAAQKGEIAQMQQWRQDWYPDASAEPMMYDADMNHSMMMSDEMQSGMRMDGDLGKSDDEFDLRFINGMIPHHDGALVMAQQALKNSDRPEIQQLSKDILRTQEAEIDLMKQWKKDWYSQ</sequence>
<evidence type="ECO:0000313" key="4">
    <source>
        <dbReference type="Proteomes" id="UP000249794"/>
    </source>
</evidence>
<feature type="domain" description="DUF305" evidence="2">
    <location>
        <begin position="68"/>
        <end position="217"/>
    </location>
</feature>
<evidence type="ECO:0000259" key="2">
    <source>
        <dbReference type="Pfam" id="PF03713"/>
    </source>
</evidence>
<reference evidence="3 4" key="2">
    <citation type="submission" date="2018-06" db="EMBL/GenBank/DDBJ databases">
        <title>Metagenomic assembly of (sub)arctic Cyanobacteria and their associated microbiome from non-axenic cultures.</title>
        <authorList>
            <person name="Baurain D."/>
        </authorList>
    </citation>
    <scope>NUCLEOTIDE SEQUENCE [LARGE SCALE GENOMIC DNA]</scope>
    <source>
        <strain evidence="3">ULC027bin1</strain>
    </source>
</reference>
<proteinExistence type="predicted"/>
<protein>
    <submittedName>
        <fullName evidence="3">DUF305 domain-containing protein</fullName>
    </submittedName>
</protein>
<comment type="caution">
    <text evidence="3">The sequence shown here is derived from an EMBL/GenBank/DDBJ whole genome shotgun (WGS) entry which is preliminary data.</text>
</comment>
<evidence type="ECO:0000256" key="1">
    <source>
        <dbReference type="SAM" id="SignalP"/>
    </source>
</evidence>
<reference evidence="4" key="1">
    <citation type="submission" date="2018-04" db="EMBL/GenBank/DDBJ databases">
        <authorList>
            <person name="Cornet L."/>
        </authorList>
    </citation>
    <scope>NUCLEOTIDE SEQUENCE [LARGE SCALE GENOMIC DNA]</scope>
</reference>
<evidence type="ECO:0000313" key="3">
    <source>
        <dbReference type="EMBL" id="PZO58602.1"/>
    </source>
</evidence>
<dbReference type="PROSITE" id="PS51257">
    <property type="entry name" value="PROKAR_LIPOPROTEIN"/>
    <property type="match status" value="1"/>
</dbReference>
<dbReference type="InterPro" id="IPR005183">
    <property type="entry name" value="DUF305_CopM-like"/>
</dbReference>
<name>A0A2W4XRN2_9CYAN</name>
<keyword evidence="1" id="KW-0732">Signal</keyword>
<dbReference type="EMBL" id="QBMP01000032">
    <property type="protein sequence ID" value="PZO58602.1"/>
    <property type="molecule type" value="Genomic_DNA"/>
</dbReference>
<dbReference type="Proteomes" id="UP000249794">
    <property type="component" value="Unassembled WGS sequence"/>
</dbReference>
<dbReference type="Pfam" id="PF03713">
    <property type="entry name" value="DUF305"/>
    <property type="match status" value="1"/>
</dbReference>
<organism evidence="3 4">
    <name type="scientific">Phormidesmis priestleyi</name>
    <dbReference type="NCBI Taxonomy" id="268141"/>
    <lineage>
        <taxon>Bacteria</taxon>
        <taxon>Bacillati</taxon>
        <taxon>Cyanobacteriota</taxon>
        <taxon>Cyanophyceae</taxon>
        <taxon>Leptolyngbyales</taxon>
        <taxon>Leptolyngbyaceae</taxon>
        <taxon>Phormidesmis</taxon>
    </lineage>
</organism>
<accession>A0A2W4XRN2</accession>